<reference evidence="4 5" key="1">
    <citation type="submission" date="2017-01" db="EMBL/GenBank/DDBJ databases">
        <authorList>
            <person name="Mah S.A."/>
            <person name="Swanson W.J."/>
            <person name="Moy G.W."/>
            <person name="Vacquier V.D."/>
        </authorList>
    </citation>
    <scope>NUCLEOTIDE SEQUENCE [LARGE SCALE GENOMIC DNA]</scope>
    <source>
        <strain evidence="4 5">CPCC 203464</strain>
    </source>
</reference>
<dbReference type="GO" id="GO:0071111">
    <property type="term" value="F:cyclic-guanylate-specific phosphodiesterase activity"/>
    <property type="evidence" value="ECO:0007669"/>
    <property type="project" value="InterPro"/>
</dbReference>
<evidence type="ECO:0000259" key="3">
    <source>
        <dbReference type="PROSITE" id="PS50887"/>
    </source>
</evidence>
<dbReference type="InterPro" id="IPR043128">
    <property type="entry name" value="Rev_trsase/Diguanyl_cyclase"/>
</dbReference>
<dbReference type="SMART" id="SM00052">
    <property type="entry name" value="EAL"/>
    <property type="match status" value="1"/>
</dbReference>
<evidence type="ECO:0000259" key="2">
    <source>
        <dbReference type="PROSITE" id="PS50883"/>
    </source>
</evidence>
<sequence>MPMTRWGWVLVGGTVATIAYLIVPTAAHYPLFGATGVACLAVFASSGRLFGGTHRNELSWRLTLAALTLWSIGDLATTHVADASSTDASLIDAIYPVGYLLLAVALLRTQGPTRLLGFDEIIESTIVAVAAGLVTWAFVLSNHAGDASEAGTALRLFYVSADVFLLCLLAHLTWTRGFNSPILRTISAAIGVIAIADIVSFFIASEEPLVYAMRLFAYVLFATASAFTPAANSYVPHPPRSGYIDWRLVGFTIATLLTPIVMATEIARGTPLGRWGWVIVGISVVSILLVSARVASFLLVQQRQATRLSRQARIDAGTRLWNRQHLLSRFRHLLATIRVGTVSVSVIAIDGFDQINETFGYSVGDVLLRDLGRRMRDFTDSHSLAGHLGGYQFAIIQHHRDAHSLRLDEIAGAIAMAANQTVVINDVGVHVESRVGMTACPVDDPALVPEAETLLQRAHVAAAAARLRQPRYAVYEPSMDGDRALQMRLMGEFENALATGQLRVHYQPRVDLHLNRVTGVEALVRWQHPRDGLIAPGVFLPIIEQTGLLPQLTAFVIDSALERSAQWRSEGMDLDVGINLAARNLVDANLPEAVRKAIRRHRVPPDRIEFEVTESSALTDTERALNTLLTLRGIGASLSIDDYGTGYSSLDYLRTLPVQRVKIDRSLVGTMTRARADAAIVGSTVELARLLGVKAVAEGVEDSATLQALRIVGCDEAQGFYLAKPVSAEDLPGVVRALNDWIPGTAITDDAQA</sequence>
<feature type="transmembrane region" description="Helical" evidence="1">
    <location>
        <begin position="211"/>
        <end position="232"/>
    </location>
</feature>
<feature type="transmembrane region" description="Helical" evidence="1">
    <location>
        <begin position="7"/>
        <end position="23"/>
    </location>
</feature>
<evidence type="ECO:0000256" key="1">
    <source>
        <dbReference type="SAM" id="Phobius"/>
    </source>
</evidence>
<feature type="transmembrane region" description="Helical" evidence="1">
    <location>
        <begin position="62"/>
        <end position="81"/>
    </location>
</feature>
<feature type="transmembrane region" description="Helical" evidence="1">
    <location>
        <begin position="121"/>
        <end position="141"/>
    </location>
</feature>
<feature type="transmembrane region" description="Helical" evidence="1">
    <location>
        <begin position="275"/>
        <end position="300"/>
    </location>
</feature>
<dbReference type="Gene3D" id="3.30.70.270">
    <property type="match status" value="1"/>
</dbReference>
<dbReference type="Pfam" id="PF00990">
    <property type="entry name" value="GGDEF"/>
    <property type="match status" value="1"/>
</dbReference>
<dbReference type="NCBIfam" id="TIGR00254">
    <property type="entry name" value="GGDEF"/>
    <property type="match status" value="1"/>
</dbReference>
<dbReference type="InterPro" id="IPR000160">
    <property type="entry name" value="GGDEF_dom"/>
</dbReference>
<feature type="transmembrane region" description="Helical" evidence="1">
    <location>
        <begin position="186"/>
        <end position="205"/>
    </location>
</feature>
<dbReference type="EMBL" id="FTNT01000001">
    <property type="protein sequence ID" value="SIR62832.1"/>
    <property type="molecule type" value="Genomic_DNA"/>
</dbReference>
<dbReference type="CDD" id="cd01948">
    <property type="entry name" value="EAL"/>
    <property type="match status" value="1"/>
</dbReference>
<feature type="transmembrane region" description="Helical" evidence="1">
    <location>
        <begin position="29"/>
        <end position="50"/>
    </location>
</feature>
<keyword evidence="1" id="KW-1133">Transmembrane helix</keyword>
<dbReference type="PROSITE" id="PS50887">
    <property type="entry name" value="GGDEF"/>
    <property type="match status" value="1"/>
</dbReference>
<dbReference type="InterPro" id="IPR001633">
    <property type="entry name" value="EAL_dom"/>
</dbReference>
<evidence type="ECO:0000313" key="5">
    <source>
        <dbReference type="Proteomes" id="UP000186218"/>
    </source>
</evidence>
<dbReference type="Gene3D" id="3.20.20.450">
    <property type="entry name" value="EAL domain"/>
    <property type="match status" value="1"/>
</dbReference>
<name>A0A1N7CGV9_9NOCA</name>
<keyword evidence="1" id="KW-0472">Membrane</keyword>
<feature type="domain" description="EAL" evidence="2">
    <location>
        <begin position="486"/>
        <end position="739"/>
    </location>
</feature>
<dbReference type="CDD" id="cd01949">
    <property type="entry name" value="GGDEF"/>
    <property type="match status" value="1"/>
</dbReference>
<dbReference type="Pfam" id="PF00563">
    <property type="entry name" value="EAL"/>
    <property type="match status" value="1"/>
</dbReference>
<feature type="domain" description="GGDEF" evidence="3">
    <location>
        <begin position="340"/>
        <end position="477"/>
    </location>
</feature>
<dbReference type="InterPro" id="IPR029787">
    <property type="entry name" value="Nucleotide_cyclase"/>
</dbReference>
<dbReference type="SMART" id="SM00267">
    <property type="entry name" value="GGDEF"/>
    <property type="match status" value="1"/>
</dbReference>
<dbReference type="PANTHER" id="PTHR33121:SF19">
    <property type="entry name" value="CYCLIC DI-GMP PHOSPHODIESTERASE PA2567"/>
    <property type="match status" value="1"/>
</dbReference>
<dbReference type="AlphaFoldDB" id="A0A1N7CGV9"/>
<dbReference type="SUPFAM" id="SSF141868">
    <property type="entry name" value="EAL domain-like"/>
    <property type="match status" value="1"/>
</dbReference>
<dbReference type="SUPFAM" id="SSF55073">
    <property type="entry name" value="Nucleotide cyclase"/>
    <property type="match status" value="1"/>
</dbReference>
<dbReference type="Proteomes" id="UP000186218">
    <property type="component" value="Unassembled WGS sequence"/>
</dbReference>
<dbReference type="PANTHER" id="PTHR33121">
    <property type="entry name" value="CYCLIC DI-GMP PHOSPHODIESTERASE PDEF"/>
    <property type="match status" value="1"/>
</dbReference>
<organism evidence="4 5">
    <name type="scientific">Williamsia sterculiae</name>
    <dbReference type="NCBI Taxonomy" id="1344003"/>
    <lineage>
        <taxon>Bacteria</taxon>
        <taxon>Bacillati</taxon>
        <taxon>Actinomycetota</taxon>
        <taxon>Actinomycetes</taxon>
        <taxon>Mycobacteriales</taxon>
        <taxon>Nocardiaceae</taxon>
        <taxon>Williamsia</taxon>
    </lineage>
</organism>
<feature type="transmembrane region" description="Helical" evidence="1">
    <location>
        <begin position="244"/>
        <end position="263"/>
    </location>
</feature>
<accession>A0A1N7CGV9</accession>
<keyword evidence="5" id="KW-1185">Reference proteome</keyword>
<protein>
    <submittedName>
        <fullName evidence="4">Diguanylate cyclase (GGDEF) domain-containing protein</fullName>
    </submittedName>
</protein>
<proteinExistence type="predicted"/>
<dbReference type="STRING" id="1344003.SAMN05445060_0127"/>
<evidence type="ECO:0000313" key="4">
    <source>
        <dbReference type="EMBL" id="SIR62832.1"/>
    </source>
</evidence>
<feature type="transmembrane region" description="Helical" evidence="1">
    <location>
        <begin position="153"/>
        <end position="174"/>
    </location>
</feature>
<dbReference type="InterPro" id="IPR050706">
    <property type="entry name" value="Cyclic-di-GMP_PDE-like"/>
</dbReference>
<dbReference type="PROSITE" id="PS50883">
    <property type="entry name" value="EAL"/>
    <property type="match status" value="1"/>
</dbReference>
<keyword evidence="1" id="KW-0812">Transmembrane</keyword>
<dbReference type="InterPro" id="IPR035919">
    <property type="entry name" value="EAL_sf"/>
</dbReference>
<gene>
    <name evidence="4" type="ORF">SAMN05445060_0127</name>
</gene>